<dbReference type="KEGG" id="lfa:LFA_pA0119"/>
<sequence>MNKILLVSTLSTFLLNGINPAFSQEIEHFSQIERQASIRAKEYGNDIQQISKGLTPYNQSQEMTQYTTELRQRFERSESMSTHLKKVSHVVVFLSFSMPGKSLESWLLQCKISGATPVIRGLINNSFKETMSAIQELSKKVGIGMQLDPILFQTFGIKQVPAVVYAKHIPECPSNMDCKPIAFDVLYGDVSLNYALGKINEAQPVDDRRVTRMINRLEGSWK</sequence>
<keyword evidence="2" id="KW-1185">Reference proteome</keyword>
<proteinExistence type="predicted"/>
<geneLocation type="plasmid" evidence="2">
    <name>LLAP10_pA</name>
</geneLocation>
<organism evidence="1 2">
    <name type="scientific">Legionella fallonii LLAP-10</name>
    <dbReference type="NCBI Taxonomy" id="1212491"/>
    <lineage>
        <taxon>Bacteria</taxon>
        <taxon>Pseudomonadati</taxon>
        <taxon>Pseudomonadota</taxon>
        <taxon>Gammaproteobacteria</taxon>
        <taxon>Legionellales</taxon>
        <taxon>Legionellaceae</taxon>
        <taxon>Legionella</taxon>
    </lineage>
</organism>
<dbReference type="InterPro" id="IPR019106">
    <property type="entry name" value="T4SS_TrbC"/>
</dbReference>
<dbReference type="NCBIfam" id="TIGR02742">
    <property type="entry name" value="TrbC_Ftype"/>
    <property type="match status" value="1"/>
</dbReference>
<reference evidence="2" key="1">
    <citation type="submission" date="2014-09" db="EMBL/GenBank/DDBJ databases">
        <authorList>
            <person name="Gomez-Valero L."/>
        </authorList>
    </citation>
    <scope>NUCLEOTIDE SEQUENCE [LARGE SCALE GENOMIC DNA]</scope>
    <source>
        <strain evidence="2">ATCC700992</strain>
        <plasmid evidence="2">LLAP10_pA</plasmid>
    </source>
</reference>
<protein>
    <submittedName>
        <fullName evidence="1">Putative conjugative transfer protein TrbC</fullName>
    </submittedName>
</protein>
<evidence type="ECO:0000313" key="1">
    <source>
        <dbReference type="EMBL" id="CEG59224.1"/>
    </source>
</evidence>
<dbReference type="Proteomes" id="UP000032430">
    <property type="component" value="Plasmid II"/>
</dbReference>
<accession>A0A098G9R6</accession>
<dbReference type="RefSeq" id="WP_045097820.1">
    <property type="nucleotide sequence ID" value="NZ_LN614828.1"/>
</dbReference>
<dbReference type="EMBL" id="LN614828">
    <property type="protein sequence ID" value="CEG59224.1"/>
    <property type="molecule type" value="Genomic_DNA"/>
</dbReference>
<dbReference type="AlphaFoldDB" id="A0A098G9R6"/>
<name>A0A098G9R6_9GAMM</name>
<evidence type="ECO:0000313" key="2">
    <source>
        <dbReference type="Proteomes" id="UP000032430"/>
    </source>
</evidence>
<dbReference type="HOGENOM" id="CLU_1244040_0_0_6"/>
<gene>
    <name evidence="1" type="ORF">LFA_pA0119</name>
</gene>
<dbReference type="Pfam" id="PF09673">
    <property type="entry name" value="TrbC_Ftype"/>
    <property type="match status" value="1"/>
</dbReference>
<dbReference type="OrthoDB" id="6139428at2"/>
<dbReference type="InterPro" id="IPR014113">
    <property type="entry name" value="T4SS_TrbC_subgr"/>
</dbReference>
<keyword evidence="1" id="KW-0614">Plasmid</keyword>